<feature type="region of interest" description="Disordered" evidence="1">
    <location>
        <begin position="1"/>
        <end position="40"/>
    </location>
</feature>
<proteinExistence type="predicted"/>
<sequence length="379" mass="41550">MAPDHNTNRFNSGETQTSRQPVGPSTVEDESGSGAGEDRVPDADGVIFIHSMSVHSPNLIAAVTPHFHINDDRFYLDVSVSIDSTENTHWTGYDKFLQESANVLTASVSYQIQNQKLGKDFADLCVQVTDELKWKPHLLPKSLQHHLVSKDQATVTQKALMTALESAMEQRDRRSYYRQELFRCCVKHQWTVLEVPSRIGVRLKLTVENVQVTTTIQHHEPTATPAAASSPTLHQKWANQGPSDHGEPAIQSKESVGTTNNGDPSGSSSQGAQDLLKQSRFESLPPLSLPPLSLPPLSLPPLSLAPVTRPSSPALHPISAAHQSHAGDNFDIPPSRVSEVPPQTPAPDTPNEHNDSRPLMSFMSLGNWHSTDRLGNPRI</sequence>
<dbReference type="EMBL" id="SDIL01000019">
    <property type="protein sequence ID" value="RXK40384.1"/>
    <property type="molecule type" value="Genomic_DNA"/>
</dbReference>
<protein>
    <submittedName>
        <fullName evidence="2">Uncharacterized protein</fullName>
    </submittedName>
</protein>
<dbReference type="Proteomes" id="UP000289152">
    <property type="component" value="Unassembled WGS sequence"/>
</dbReference>
<organism evidence="2 3">
    <name type="scientific">Tremella mesenterica</name>
    <name type="common">Jelly fungus</name>
    <dbReference type="NCBI Taxonomy" id="5217"/>
    <lineage>
        <taxon>Eukaryota</taxon>
        <taxon>Fungi</taxon>
        <taxon>Dikarya</taxon>
        <taxon>Basidiomycota</taxon>
        <taxon>Agaricomycotina</taxon>
        <taxon>Tremellomycetes</taxon>
        <taxon>Tremellales</taxon>
        <taxon>Tremellaceae</taxon>
        <taxon>Tremella</taxon>
    </lineage>
</organism>
<dbReference type="InParanoid" id="A0A4Q1BR05"/>
<evidence type="ECO:0000313" key="3">
    <source>
        <dbReference type="Proteomes" id="UP000289152"/>
    </source>
</evidence>
<gene>
    <name evidence="2" type="ORF">M231_02367</name>
</gene>
<evidence type="ECO:0000256" key="1">
    <source>
        <dbReference type="SAM" id="MobiDB-lite"/>
    </source>
</evidence>
<feature type="region of interest" description="Disordered" evidence="1">
    <location>
        <begin position="322"/>
        <end position="379"/>
    </location>
</feature>
<feature type="region of interest" description="Disordered" evidence="1">
    <location>
        <begin position="216"/>
        <end position="273"/>
    </location>
</feature>
<feature type="compositionally biased region" description="Polar residues" evidence="1">
    <location>
        <begin position="8"/>
        <end position="20"/>
    </location>
</feature>
<feature type="compositionally biased region" description="Polar residues" evidence="1">
    <location>
        <begin position="252"/>
        <end position="272"/>
    </location>
</feature>
<dbReference type="AlphaFoldDB" id="A0A4Q1BR05"/>
<keyword evidence="3" id="KW-1185">Reference proteome</keyword>
<reference evidence="2 3" key="1">
    <citation type="submission" date="2016-06" db="EMBL/GenBank/DDBJ databases">
        <title>Evolution of pathogenesis and genome organization in the Tremellales.</title>
        <authorList>
            <person name="Cuomo C."/>
            <person name="Litvintseva A."/>
            <person name="Heitman J."/>
            <person name="Chen Y."/>
            <person name="Sun S."/>
            <person name="Springer D."/>
            <person name="Dromer F."/>
            <person name="Young S."/>
            <person name="Zeng Q."/>
            <person name="Chapman S."/>
            <person name="Gujja S."/>
            <person name="Saif S."/>
            <person name="Birren B."/>
        </authorList>
    </citation>
    <scope>NUCLEOTIDE SEQUENCE [LARGE SCALE GENOMIC DNA]</scope>
    <source>
        <strain evidence="2 3">ATCC 28783</strain>
    </source>
</reference>
<feature type="compositionally biased region" description="Low complexity" evidence="1">
    <location>
        <begin position="222"/>
        <end position="232"/>
    </location>
</feature>
<accession>A0A4Q1BR05</accession>
<name>A0A4Q1BR05_TREME</name>
<comment type="caution">
    <text evidence="2">The sequence shown here is derived from an EMBL/GenBank/DDBJ whole genome shotgun (WGS) entry which is preliminary data.</text>
</comment>
<evidence type="ECO:0000313" key="2">
    <source>
        <dbReference type="EMBL" id="RXK40384.1"/>
    </source>
</evidence>
<dbReference type="VEuPathDB" id="FungiDB:TREMEDRAFT_64460"/>